<proteinExistence type="predicted"/>
<name>A0A8I6RML2_CIMLE</name>
<dbReference type="GeneID" id="106666418"/>
<dbReference type="OrthoDB" id="6784293at2759"/>
<organism evidence="4 5">
    <name type="scientific">Cimex lectularius</name>
    <name type="common">Bed bug</name>
    <name type="synonym">Acanthia lectularia</name>
    <dbReference type="NCBI Taxonomy" id="79782"/>
    <lineage>
        <taxon>Eukaryota</taxon>
        <taxon>Metazoa</taxon>
        <taxon>Ecdysozoa</taxon>
        <taxon>Arthropoda</taxon>
        <taxon>Hexapoda</taxon>
        <taxon>Insecta</taxon>
        <taxon>Pterygota</taxon>
        <taxon>Neoptera</taxon>
        <taxon>Paraneoptera</taxon>
        <taxon>Hemiptera</taxon>
        <taxon>Heteroptera</taxon>
        <taxon>Panheteroptera</taxon>
        <taxon>Cimicomorpha</taxon>
        <taxon>Cimicidae</taxon>
        <taxon>Cimex</taxon>
    </lineage>
</organism>
<keyword evidence="5" id="KW-1185">Reference proteome</keyword>
<dbReference type="GO" id="GO:0003677">
    <property type="term" value="F:DNA binding"/>
    <property type="evidence" value="ECO:0007669"/>
    <property type="project" value="InterPro"/>
</dbReference>
<dbReference type="AlphaFoldDB" id="A0A8I6RML2"/>
<feature type="region of interest" description="Disordered" evidence="2">
    <location>
        <begin position="164"/>
        <end position="252"/>
    </location>
</feature>
<feature type="domain" description="BESS" evidence="3">
    <location>
        <begin position="107"/>
        <end position="146"/>
    </location>
</feature>
<comment type="subcellular location">
    <subcellularLocation>
        <location evidence="1">Nucleus</location>
    </subcellularLocation>
</comment>
<sequence>MKFFEILIPRRRRLKVVAATGNNYPTKSKAMATEEQTRTKLTGSQDTLQNKERQSFLKYVFVKKKHRDSKKDEVAIERISNEIANWVKNKIKQEHLGEEESVESFFEDENDYFYRSMALISKRLPKEDQANIRLQLCKLITDAETKSRLASEQADVKSISIQPKTTVPETKNSSEQFQEVKQSKTVLQKERVNRQRGKLEEEESPRTVTTAEVEKAAAKASAKAAESGSVEMSFTSSEGIMESSFEHKGTQN</sequence>
<reference evidence="4" key="1">
    <citation type="submission" date="2022-01" db="UniProtKB">
        <authorList>
            <consortium name="EnsemblMetazoa"/>
        </authorList>
    </citation>
    <scope>IDENTIFICATION</scope>
</reference>
<dbReference type="PROSITE" id="PS51031">
    <property type="entry name" value="BESS"/>
    <property type="match status" value="1"/>
</dbReference>
<evidence type="ECO:0000313" key="4">
    <source>
        <dbReference type="EnsemblMetazoa" id="XP_014249094.1"/>
    </source>
</evidence>
<feature type="compositionally biased region" description="Polar residues" evidence="2">
    <location>
        <begin position="164"/>
        <end position="186"/>
    </location>
</feature>
<keyword evidence="1" id="KW-0539">Nucleus</keyword>
<feature type="compositionally biased region" description="Low complexity" evidence="2">
    <location>
        <begin position="218"/>
        <end position="230"/>
    </location>
</feature>
<dbReference type="InterPro" id="IPR004210">
    <property type="entry name" value="BESS_motif"/>
</dbReference>
<protein>
    <recommendedName>
        <fullName evidence="3">BESS domain-containing protein</fullName>
    </recommendedName>
</protein>
<evidence type="ECO:0000256" key="1">
    <source>
        <dbReference type="PROSITE-ProRule" id="PRU00371"/>
    </source>
</evidence>
<dbReference type="Proteomes" id="UP000494040">
    <property type="component" value="Unassembled WGS sequence"/>
</dbReference>
<dbReference type="EnsemblMetazoa" id="XM_014393608.2">
    <property type="protein sequence ID" value="XP_014249094.1"/>
    <property type="gene ID" value="LOC106666418"/>
</dbReference>
<evidence type="ECO:0000259" key="3">
    <source>
        <dbReference type="PROSITE" id="PS51031"/>
    </source>
</evidence>
<dbReference type="KEGG" id="clec:106666418"/>
<accession>A0A8I6RML2</accession>
<feature type="compositionally biased region" description="Basic and acidic residues" evidence="2">
    <location>
        <begin position="187"/>
        <end position="199"/>
    </location>
</feature>
<dbReference type="GO" id="GO:0005634">
    <property type="term" value="C:nucleus"/>
    <property type="evidence" value="ECO:0007669"/>
    <property type="project" value="UniProtKB-SubCell"/>
</dbReference>
<feature type="region of interest" description="Disordered" evidence="2">
    <location>
        <begin position="28"/>
        <end position="47"/>
    </location>
</feature>
<dbReference type="RefSeq" id="XP_014249094.1">
    <property type="nucleotide sequence ID" value="XM_014393608.2"/>
</dbReference>
<evidence type="ECO:0000313" key="5">
    <source>
        <dbReference type="Proteomes" id="UP000494040"/>
    </source>
</evidence>
<evidence type="ECO:0000256" key="2">
    <source>
        <dbReference type="SAM" id="MobiDB-lite"/>
    </source>
</evidence>